<evidence type="ECO:0000256" key="1">
    <source>
        <dbReference type="SAM" id="Phobius"/>
    </source>
</evidence>
<dbReference type="GeneID" id="24845470"/>
<reference evidence="2 3" key="1">
    <citation type="submission" date="2014-07" db="EMBL/GenBank/DDBJ databases">
        <title>Methanogenic archaea and the global carbon cycle.</title>
        <authorList>
            <person name="Henriksen J.R."/>
            <person name="Luke J."/>
            <person name="Reinhart S."/>
            <person name="Benedict M.N."/>
            <person name="Youngblut N.D."/>
            <person name="Metcalf M.E."/>
            <person name="Whitaker R.J."/>
            <person name="Metcalf W.W."/>
        </authorList>
    </citation>
    <scope>NUCLEOTIDE SEQUENCE [LARGE SCALE GENOMIC DNA]</scope>
    <source>
        <strain evidence="2 3">MS</strain>
    </source>
</reference>
<dbReference type="AlphaFoldDB" id="A0A0E3LNQ9"/>
<evidence type="ECO:0000313" key="3">
    <source>
        <dbReference type="Proteomes" id="UP000033033"/>
    </source>
</evidence>
<feature type="transmembrane region" description="Helical" evidence="1">
    <location>
        <begin position="188"/>
        <end position="208"/>
    </location>
</feature>
<sequence>MAEIPSQISFSTLISHTFPGVFASIGIFLMLYTQFSDPISNLFSLLQEKDNIWASFIGAVGSLIFFGTITGIIIDALSHVIIKLLYYNFCPDNQSKVQIENALGSIEELINILMWFLKLALNIIVFVVTLPFYGWAKNKCQEIERKEKCFFKDKKNNKASWFYYMGFLSLDKFKYIDENYYCYQECMFNLSLSFLFSSIASTKFLIFLKYNIKLVFMIQISFIILFYICFNLGLYFFITLRLNRIEFIKGATGYY</sequence>
<feature type="transmembrane region" description="Helical" evidence="1">
    <location>
        <begin position="52"/>
        <end position="74"/>
    </location>
</feature>
<keyword evidence="1" id="KW-0812">Transmembrane</keyword>
<accession>A0A0E3LNQ9</accession>
<dbReference type="RefSeq" id="WP_048116654.1">
    <property type="nucleotide sequence ID" value="NZ_CP009528.1"/>
</dbReference>
<dbReference type="EMBL" id="CP009528">
    <property type="protein sequence ID" value="AKB55201.1"/>
    <property type="molecule type" value="Genomic_DNA"/>
</dbReference>
<protein>
    <submittedName>
        <fullName evidence="2">Uncharacterized protein</fullName>
    </submittedName>
</protein>
<feature type="transmembrane region" description="Helical" evidence="1">
    <location>
        <begin position="112"/>
        <end position="136"/>
    </location>
</feature>
<feature type="transmembrane region" description="Helical" evidence="1">
    <location>
        <begin position="214"/>
        <end position="238"/>
    </location>
</feature>
<name>A0A0E3LNQ9_METBA</name>
<gene>
    <name evidence="2" type="ORF">MSBRM_2203</name>
</gene>
<keyword evidence="1" id="KW-1133">Transmembrane helix</keyword>
<dbReference type="HOGENOM" id="CLU_1088238_0_0_2"/>
<dbReference type="PATRIC" id="fig|1434108.4.peg.2817"/>
<keyword evidence="1" id="KW-0472">Membrane</keyword>
<organism evidence="2 3">
    <name type="scientific">Methanosarcina barkeri MS</name>
    <dbReference type="NCBI Taxonomy" id="1434108"/>
    <lineage>
        <taxon>Archaea</taxon>
        <taxon>Methanobacteriati</taxon>
        <taxon>Methanobacteriota</taxon>
        <taxon>Stenosarchaea group</taxon>
        <taxon>Methanomicrobia</taxon>
        <taxon>Methanosarcinales</taxon>
        <taxon>Methanosarcinaceae</taxon>
        <taxon>Methanosarcina</taxon>
    </lineage>
</organism>
<keyword evidence="3" id="KW-1185">Reference proteome</keyword>
<feature type="transmembrane region" description="Helical" evidence="1">
    <location>
        <begin position="13"/>
        <end position="32"/>
    </location>
</feature>
<evidence type="ECO:0000313" key="2">
    <source>
        <dbReference type="EMBL" id="AKB55201.1"/>
    </source>
</evidence>
<proteinExistence type="predicted"/>
<dbReference type="Proteomes" id="UP000033033">
    <property type="component" value="Chromosome"/>
</dbReference>
<dbReference type="KEGG" id="mby:MSBRM_2203"/>